<proteinExistence type="inferred from homology"/>
<keyword evidence="12" id="KW-1185">Reference proteome</keyword>
<dbReference type="AlphaFoldDB" id="A0A935CAG6"/>
<dbReference type="InterPro" id="IPR011545">
    <property type="entry name" value="DEAD/DEAH_box_helicase_dom"/>
</dbReference>
<dbReference type="GO" id="GO:0003676">
    <property type="term" value="F:nucleic acid binding"/>
    <property type="evidence" value="ECO:0007669"/>
    <property type="project" value="InterPro"/>
</dbReference>
<gene>
    <name evidence="11" type="ORF">JKA74_14170</name>
</gene>
<dbReference type="InterPro" id="IPR001650">
    <property type="entry name" value="Helicase_C-like"/>
</dbReference>
<evidence type="ECO:0000256" key="7">
    <source>
        <dbReference type="SAM" id="MobiDB-lite"/>
    </source>
</evidence>
<evidence type="ECO:0000256" key="5">
    <source>
        <dbReference type="ARBA" id="ARBA00038437"/>
    </source>
</evidence>
<name>A0A935CAG6_9BACT</name>
<feature type="region of interest" description="Disordered" evidence="7">
    <location>
        <begin position="393"/>
        <end position="451"/>
    </location>
</feature>
<evidence type="ECO:0000313" key="12">
    <source>
        <dbReference type="Proteomes" id="UP000611723"/>
    </source>
</evidence>
<dbReference type="Proteomes" id="UP000611723">
    <property type="component" value="Unassembled WGS sequence"/>
</dbReference>
<feature type="compositionally biased region" description="Basic and acidic residues" evidence="7">
    <location>
        <begin position="393"/>
        <end position="419"/>
    </location>
</feature>
<keyword evidence="1" id="KW-0547">Nucleotide-binding</keyword>
<accession>A0A935CAG6</accession>
<dbReference type="EMBL" id="JAEQBW010000006">
    <property type="protein sequence ID" value="MBK6266187.1"/>
    <property type="molecule type" value="Genomic_DNA"/>
</dbReference>
<dbReference type="PROSITE" id="PS51192">
    <property type="entry name" value="HELICASE_ATP_BIND_1"/>
    <property type="match status" value="1"/>
</dbReference>
<feature type="compositionally biased region" description="Basic residues" evidence="7">
    <location>
        <begin position="424"/>
        <end position="436"/>
    </location>
</feature>
<feature type="domain" description="Helicase ATP-binding" evidence="8">
    <location>
        <begin position="33"/>
        <end position="204"/>
    </location>
</feature>
<dbReference type="Pfam" id="PF00271">
    <property type="entry name" value="Helicase_C"/>
    <property type="match status" value="1"/>
</dbReference>
<organism evidence="11 12">
    <name type="scientific">Marivirga aurantiaca</name>
    <dbReference type="NCBI Taxonomy" id="2802615"/>
    <lineage>
        <taxon>Bacteria</taxon>
        <taxon>Pseudomonadati</taxon>
        <taxon>Bacteroidota</taxon>
        <taxon>Cytophagia</taxon>
        <taxon>Cytophagales</taxon>
        <taxon>Marivirgaceae</taxon>
        <taxon>Marivirga</taxon>
    </lineage>
</organism>
<dbReference type="InterPro" id="IPR014014">
    <property type="entry name" value="RNA_helicase_DEAD_Q_motif"/>
</dbReference>
<feature type="domain" description="DEAD-box RNA helicase Q" evidence="10">
    <location>
        <begin position="2"/>
        <end position="30"/>
    </location>
</feature>
<dbReference type="GO" id="GO:0005524">
    <property type="term" value="F:ATP binding"/>
    <property type="evidence" value="ECO:0007669"/>
    <property type="project" value="UniProtKB-KW"/>
</dbReference>
<protein>
    <submittedName>
        <fullName evidence="11">DEAD/DEAH box helicase</fullName>
    </submittedName>
</protein>
<keyword evidence="2" id="KW-0378">Hydrolase</keyword>
<evidence type="ECO:0000256" key="6">
    <source>
        <dbReference type="PROSITE-ProRule" id="PRU00552"/>
    </source>
</evidence>
<feature type="short sequence motif" description="Q motif" evidence="6">
    <location>
        <begin position="2"/>
        <end position="30"/>
    </location>
</feature>
<dbReference type="GO" id="GO:0003724">
    <property type="term" value="F:RNA helicase activity"/>
    <property type="evidence" value="ECO:0007669"/>
    <property type="project" value="InterPro"/>
</dbReference>
<evidence type="ECO:0000259" key="10">
    <source>
        <dbReference type="PROSITE" id="PS51195"/>
    </source>
</evidence>
<dbReference type="InterPro" id="IPR014001">
    <property type="entry name" value="Helicase_ATP-bd"/>
</dbReference>
<dbReference type="Pfam" id="PF00270">
    <property type="entry name" value="DEAD"/>
    <property type="match status" value="1"/>
</dbReference>
<dbReference type="CDD" id="cd00268">
    <property type="entry name" value="DEADc"/>
    <property type="match status" value="1"/>
</dbReference>
<dbReference type="SUPFAM" id="SSF52540">
    <property type="entry name" value="P-loop containing nucleoside triphosphate hydrolases"/>
    <property type="match status" value="2"/>
</dbReference>
<evidence type="ECO:0000259" key="8">
    <source>
        <dbReference type="PROSITE" id="PS51192"/>
    </source>
</evidence>
<keyword evidence="3 11" id="KW-0347">Helicase</keyword>
<dbReference type="Gene3D" id="3.40.50.300">
    <property type="entry name" value="P-loop containing nucleotide triphosphate hydrolases"/>
    <property type="match status" value="2"/>
</dbReference>
<evidence type="ECO:0000256" key="4">
    <source>
        <dbReference type="ARBA" id="ARBA00022840"/>
    </source>
</evidence>
<evidence type="ECO:0000259" key="9">
    <source>
        <dbReference type="PROSITE" id="PS51194"/>
    </source>
</evidence>
<dbReference type="GO" id="GO:0016787">
    <property type="term" value="F:hydrolase activity"/>
    <property type="evidence" value="ECO:0007669"/>
    <property type="project" value="UniProtKB-KW"/>
</dbReference>
<keyword evidence="4" id="KW-0067">ATP-binding</keyword>
<reference evidence="11" key="1">
    <citation type="submission" date="2021-01" db="EMBL/GenBank/DDBJ databases">
        <title>Marivirga aurantiaca sp. nov., isolated from intertidal surface sediments.</title>
        <authorList>
            <person name="Zhang M."/>
        </authorList>
    </citation>
    <scope>NUCLEOTIDE SEQUENCE</scope>
    <source>
        <strain evidence="11">S37H4</strain>
    </source>
</reference>
<evidence type="ECO:0000313" key="11">
    <source>
        <dbReference type="EMBL" id="MBK6266187.1"/>
    </source>
</evidence>
<dbReference type="GO" id="GO:0005829">
    <property type="term" value="C:cytosol"/>
    <property type="evidence" value="ECO:0007669"/>
    <property type="project" value="TreeGrafter"/>
</dbReference>
<comment type="caution">
    <text evidence="11">The sequence shown here is derived from an EMBL/GenBank/DDBJ whole genome shotgun (WGS) entry which is preliminary data.</text>
</comment>
<dbReference type="InterPro" id="IPR027417">
    <property type="entry name" value="P-loop_NTPase"/>
</dbReference>
<evidence type="ECO:0000256" key="3">
    <source>
        <dbReference type="ARBA" id="ARBA00022806"/>
    </source>
</evidence>
<dbReference type="SMART" id="SM00487">
    <property type="entry name" value="DEXDc"/>
    <property type="match status" value="1"/>
</dbReference>
<feature type="domain" description="Helicase C-terminal" evidence="9">
    <location>
        <begin position="232"/>
        <end position="378"/>
    </location>
</feature>
<dbReference type="InterPro" id="IPR050079">
    <property type="entry name" value="DEAD_box_RNA_helicase"/>
</dbReference>
<dbReference type="InterPro" id="IPR044742">
    <property type="entry name" value="DEAD/DEAH_RhlB"/>
</dbReference>
<dbReference type="PANTHER" id="PTHR47959:SF1">
    <property type="entry name" value="ATP-DEPENDENT RNA HELICASE DBPA"/>
    <property type="match status" value="1"/>
</dbReference>
<dbReference type="PROSITE" id="PS51195">
    <property type="entry name" value="Q_MOTIF"/>
    <property type="match status" value="1"/>
</dbReference>
<dbReference type="PANTHER" id="PTHR47959">
    <property type="entry name" value="ATP-DEPENDENT RNA HELICASE RHLE-RELATED"/>
    <property type="match status" value="1"/>
</dbReference>
<dbReference type="RefSeq" id="WP_201431866.1">
    <property type="nucleotide sequence ID" value="NZ_JAEQBW010000006.1"/>
</dbReference>
<evidence type="ECO:0000256" key="1">
    <source>
        <dbReference type="ARBA" id="ARBA00022741"/>
    </source>
</evidence>
<dbReference type="SMART" id="SM00490">
    <property type="entry name" value="HELICc"/>
    <property type="match status" value="1"/>
</dbReference>
<evidence type="ECO:0000256" key="2">
    <source>
        <dbReference type="ARBA" id="ARBA00022801"/>
    </source>
</evidence>
<dbReference type="PROSITE" id="PS51194">
    <property type="entry name" value="HELICASE_CTER"/>
    <property type="match status" value="1"/>
</dbReference>
<dbReference type="CDD" id="cd18787">
    <property type="entry name" value="SF2_C_DEAD"/>
    <property type="match status" value="1"/>
</dbReference>
<sequence>MITFENFKLTKQLNNAIEELSFETPTPIQEQAFPVVMSGKDVVGIAQTGTGKTLAYLLPILQQLKFSKQDNPRILIMVPTRELVTQVVENINSYAKYINIRVLGIFGEANIKLQKQAIAEGLDILVATPGRLYDLVIKRSLSLKDINKLVIDEVDVMLDLGFRPQLINILDLLPARRQNIMFSATMTDDVDALMDDFFVAPHRISIAPSGTPLDNISQQAYPVKNFFTKVNLLTHLLSNKEEYQKVLVFVSNKKMADRLFDCLEDSFGSSKAIIHSNKSQNYRMRSVQEFESGEKRLLIATDVISRGLDLDKVSHVINFDTPAYPENYMHRIGRTGRATLEGKSILFYTEREEEAKEAIESLMDYKIPLIDFPEEVVINNELIPEERIETNDKSFFRNEKDEKKGPSHHEKLEKNKKVNEGGSYRKKLAAKHKKAQTRGDKQFNQQKKKKR</sequence>
<comment type="similarity">
    <text evidence="5">Belongs to the DEAD box helicase family.</text>
</comment>